<name>A0A7R9LKZ5_9ACAR</name>
<evidence type="ECO:0000256" key="1">
    <source>
        <dbReference type="SAM" id="MobiDB-lite"/>
    </source>
</evidence>
<accession>A0A7R9LKZ5</accession>
<organism evidence="2">
    <name type="scientific">Medioppia subpectinata</name>
    <dbReference type="NCBI Taxonomy" id="1979941"/>
    <lineage>
        <taxon>Eukaryota</taxon>
        <taxon>Metazoa</taxon>
        <taxon>Ecdysozoa</taxon>
        <taxon>Arthropoda</taxon>
        <taxon>Chelicerata</taxon>
        <taxon>Arachnida</taxon>
        <taxon>Acari</taxon>
        <taxon>Acariformes</taxon>
        <taxon>Sarcoptiformes</taxon>
        <taxon>Oribatida</taxon>
        <taxon>Brachypylina</taxon>
        <taxon>Oppioidea</taxon>
        <taxon>Oppiidae</taxon>
        <taxon>Medioppia</taxon>
    </lineage>
</organism>
<feature type="region of interest" description="Disordered" evidence="1">
    <location>
        <begin position="92"/>
        <end position="111"/>
    </location>
</feature>
<feature type="compositionally biased region" description="Basic and acidic residues" evidence="1">
    <location>
        <begin position="92"/>
        <end position="104"/>
    </location>
</feature>
<sequence>MAIIMSSNGNEISAQSSPLIVDYNGFALNAPMFSYVSANLNANTFSNKGVKQSVNSSALKSTYVSTNSEKNDENIMNKPSLPFSITSILNRDDNPFTKHSKPDIHPSIANT</sequence>
<dbReference type="Proteomes" id="UP000759131">
    <property type="component" value="Unassembled WGS sequence"/>
</dbReference>
<dbReference type="EMBL" id="OC884184">
    <property type="protein sequence ID" value="CAD7643627.1"/>
    <property type="molecule type" value="Genomic_DNA"/>
</dbReference>
<gene>
    <name evidence="2" type="ORF">OSB1V03_LOCUS19685</name>
</gene>
<evidence type="ECO:0000313" key="2">
    <source>
        <dbReference type="EMBL" id="CAD7643627.1"/>
    </source>
</evidence>
<dbReference type="AlphaFoldDB" id="A0A7R9LKZ5"/>
<keyword evidence="3" id="KW-1185">Reference proteome</keyword>
<protein>
    <submittedName>
        <fullName evidence="2">Uncharacterized protein</fullName>
    </submittedName>
</protein>
<reference evidence="2" key="1">
    <citation type="submission" date="2020-11" db="EMBL/GenBank/DDBJ databases">
        <authorList>
            <person name="Tran Van P."/>
        </authorList>
    </citation>
    <scope>NUCLEOTIDE SEQUENCE</scope>
</reference>
<dbReference type="EMBL" id="CAJPIZ010029609">
    <property type="protein sequence ID" value="CAG2119738.1"/>
    <property type="molecule type" value="Genomic_DNA"/>
</dbReference>
<evidence type="ECO:0000313" key="3">
    <source>
        <dbReference type="Proteomes" id="UP000759131"/>
    </source>
</evidence>
<proteinExistence type="predicted"/>